<evidence type="ECO:0000256" key="1">
    <source>
        <dbReference type="SAM" id="MobiDB-lite"/>
    </source>
</evidence>
<evidence type="ECO:0000313" key="5">
    <source>
        <dbReference type="Proteomes" id="UP000638560"/>
    </source>
</evidence>
<dbReference type="EMBL" id="JADPUN010000027">
    <property type="protein sequence ID" value="MBF9127508.1"/>
    <property type="molecule type" value="Genomic_DNA"/>
</dbReference>
<feature type="compositionally biased region" description="Basic and acidic residues" evidence="1">
    <location>
        <begin position="591"/>
        <end position="601"/>
    </location>
</feature>
<dbReference type="InterPro" id="IPR052336">
    <property type="entry name" value="MlaD_Phospholipid_Transporter"/>
</dbReference>
<dbReference type="NCBIfam" id="TIGR00996">
    <property type="entry name" value="Mtu_fam_mce"/>
    <property type="match status" value="1"/>
</dbReference>
<sequence>MIGRTARIQLLVFLVVSLLGVGYVAVRYVGLGDRLFGAGYLVHADFAEAGGIFPNASVSYRGVPVGRVERVTLRTGTVRVDLRLDGKIRVPADLRAVVSQRSAVGEQYVDLRPERDDGPYLRDGSVIPADRTGIPLAPEALLTNLDALVRSIDPDDLAVVIDELGDAFEGNEEALRRILDAGGALLAEATARLPETVALIRDGRTVLRTQEESAAALRRWADGLARLAATVRAADPDLRRILADGPPAATELVGLVRDLDPSIGTLLGNLISVNGVATRRLPGIEQLLVVYPLVVDGGFTVAPGDGTAHFGLVVNIGDPPSCVYTGTTTRCTGAETARGSSVRGSGKAPRPGGGDPARGQQRVGAEQHQEYAGGEHEGEHAEHERAGQQGQPEPAERVVGRRGQVRRGHRTDRGGPDHDRQLPATPGRLGQVDGGVPGLEVGGRAAAEEQHADEEQRNPVGHRRHDDQGPAQRAGQVRRDQPGSPAAGPHDPGHRYGEQRPADHRGALREAGDGGTADPGGEQHADRHPDGHADPADDLGEAEQPQRAPLDPGDVGTVRLGRPPDRSGLQLRRHRPAPPFRSAATRVRATAHRERNTGTSG</sequence>
<feature type="compositionally biased region" description="Gly residues" evidence="1">
    <location>
        <begin position="432"/>
        <end position="441"/>
    </location>
</feature>
<reference evidence="4 5" key="1">
    <citation type="submission" date="2020-11" db="EMBL/GenBank/DDBJ databases">
        <title>A novel isolate from a Black sea contaminated sediment with potential to produce alkanes: Plantactinospora alkalitolerans sp. nov.</title>
        <authorList>
            <person name="Carro L."/>
            <person name="Veyisoglu A."/>
            <person name="Guven K."/>
            <person name="Schumann P."/>
            <person name="Klenk H.-P."/>
            <person name="Sahin N."/>
        </authorList>
    </citation>
    <scope>NUCLEOTIDE SEQUENCE [LARGE SCALE GENOMIC DNA]</scope>
    <source>
        <strain evidence="4 5">S1510</strain>
    </source>
</reference>
<dbReference type="InterPro" id="IPR005693">
    <property type="entry name" value="Mce"/>
</dbReference>
<dbReference type="InterPro" id="IPR024516">
    <property type="entry name" value="Mce_C"/>
</dbReference>
<feature type="compositionally biased region" description="Basic and acidic residues" evidence="1">
    <location>
        <begin position="446"/>
        <end position="457"/>
    </location>
</feature>
<organism evidence="4 5">
    <name type="scientific">Plantactinospora alkalitolerans</name>
    <dbReference type="NCBI Taxonomy" id="2789879"/>
    <lineage>
        <taxon>Bacteria</taxon>
        <taxon>Bacillati</taxon>
        <taxon>Actinomycetota</taxon>
        <taxon>Actinomycetes</taxon>
        <taxon>Micromonosporales</taxon>
        <taxon>Micromonosporaceae</taxon>
        <taxon>Plantactinospora</taxon>
    </lineage>
</organism>
<feature type="region of interest" description="Disordered" evidence="1">
    <location>
        <begin position="333"/>
        <end position="601"/>
    </location>
</feature>
<feature type="domain" description="Mammalian cell entry C-terminal" evidence="3">
    <location>
        <begin position="121"/>
        <end position="288"/>
    </location>
</feature>
<comment type="caution">
    <text evidence="4">The sequence shown here is derived from an EMBL/GenBank/DDBJ whole genome shotgun (WGS) entry which is preliminary data.</text>
</comment>
<evidence type="ECO:0000259" key="3">
    <source>
        <dbReference type="Pfam" id="PF11887"/>
    </source>
</evidence>
<feature type="compositionally biased region" description="Basic and acidic residues" evidence="1">
    <location>
        <begin position="365"/>
        <end position="386"/>
    </location>
</feature>
<dbReference type="InterPro" id="IPR003399">
    <property type="entry name" value="Mce/MlaD"/>
</dbReference>
<keyword evidence="5" id="KW-1185">Reference proteome</keyword>
<feature type="domain" description="Mce/MlaD" evidence="2">
    <location>
        <begin position="39"/>
        <end position="113"/>
    </location>
</feature>
<feature type="compositionally biased region" description="Basic and acidic residues" evidence="1">
    <location>
        <begin position="411"/>
        <end position="421"/>
    </location>
</feature>
<dbReference type="Pfam" id="PF11887">
    <property type="entry name" value="Mce4_CUP1"/>
    <property type="match status" value="1"/>
</dbReference>
<dbReference type="PANTHER" id="PTHR33371:SF16">
    <property type="entry name" value="MCE-FAMILY PROTEIN MCE3F"/>
    <property type="match status" value="1"/>
</dbReference>
<dbReference type="Pfam" id="PF02470">
    <property type="entry name" value="MlaD"/>
    <property type="match status" value="1"/>
</dbReference>
<evidence type="ECO:0000313" key="4">
    <source>
        <dbReference type="EMBL" id="MBF9127508.1"/>
    </source>
</evidence>
<name>A0ABS0GNE7_9ACTN</name>
<accession>A0ABS0GNE7</accession>
<evidence type="ECO:0000259" key="2">
    <source>
        <dbReference type="Pfam" id="PF02470"/>
    </source>
</evidence>
<protein>
    <submittedName>
        <fullName evidence="4">MCE family protein</fullName>
    </submittedName>
</protein>
<dbReference type="PANTHER" id="PTHR33371">
    <property type="entry name" value="INTERMEMBRANE PHOSPHOLIPID TRANSPORT SYSTEM BINDING PROTEIN MLAD-RELATED"/>
    <property type="match status" value="1"/>
</dbReference>
<feature type="compositionally biased region" description="Basic and acidic residues" evidence="1">
    <location>
        <begin position="521"/>
        <end position="535"/>
    </location>
</feature>
<feature type="compositionally biased region" description="Basic and acidic residues" evidence="1">
    <location>
        <begin position="491"/>
        <end position="512"/>
    </location>
</feature>
<gene>
    <name evidence="4" type="ORF">I0C86_00635</name>
</gene>
<proteinExistence type="predicted"/>
<dbReference type="Proteomes" id="UP000638560">
    <property type="component" value="Unassembled WGS sequence"/>
</dbReference>